<reference evidence="9 10" key="1">
    <citation type="submission" date="2022-01" db="EMBL/GenBank/DDBJ databases">
        <title>Novel bile acid biosynthetic pathways are enriched in the microbiome of centenarians.</title>
        <authorList>
            <person name="Sato Y."/>
            <person name="Atarashi K."/>
            <person name="Plichta R.D."/>
            <person name="Arai Y."/>
            <person name="Sasajima S."/>
            <person name="Kearney M.S."/>
            <person name="Suda W."/>
            <person name="Takeshita K."/>
            <person name="Sasaki T."/>
            <person name="Okamoto S."/>
            <person name="Skelly N.A."/>
            <person name="Okamura Y."/>
            <person name="Vlamakis H."/>
            <person name="Li Y."/>
            <person name="Tanoue T."/>
            <person name="Takei H."/>
            <person name="Nittono H."/>
            <person name="Narushima S."/>
            <person name="Irie J."/>
            <person name="Itoh H."/>
            <person name="Moriya K."/>
            <person name="Sugiura Y."/>
            <person name="Suematsu M."/>
            <person name="Moritoki N."/>
            <person name="Shibata S."/>
            <person name="Littman R.D."/>
            <person name="Fischbach A.M."/>
            <person name="Uwamino Y."/>
            <person name="Inoue T."/>
            <person name="Honda A."/>
            <person name="Hattori M."/>
            <person name="Murai T."/>
            <person name="Xavier J.R."/>
            <person name="Hirose N."/>
            <person name="Honda K."/>
        </authorList>
    </citation>
    <scope>NUCLEOTIDE SEQUENCE [LARGE SCALE GENOMIC DNA]</scope>
    <source>
        <strain evidence="9 10">CE91-St30</strain>
    </source>
</reference>
<dbReference type="InterPro" id="IPR011701">
    <property type="entry name" value="MFS"/>
</dbReference>
<evidence type="ECO:0000256" key="7">
    <source>
        <dbReference type="SAM" id="Phobius"/>
    </source>
</evidence>
<keyword evidence="5 7" id="KW-1133">Transmembrane helix</keyword>
<comment type="subcellular location">
    <subcellularLocation>
        <location evidence="1">Cell membrane</location>
        <topology evidence="1">Multi-pass membrane protein</topology>
    </subcellularLocation>
</comment>
<dbReference type="Gene3D" id="1.20.1250.20">
    <property type="entry name" value="MFS general substrate transporter like domains"/>
    <property type="match status" value="1"/>
</dbReference>
<gene>
    <name evidence="9" type="ORF">CE91St30_22260</name>
</gene>
<evidence type="ECO:0000256" key="6">
    <source>
        <dbReference type="ARBA" id="ARBA00023136"/>
    </source>
</evidence>
<dbReference type="EMBL" id="AP025564">
    <property type="protein sequence ID" value="BDE96893.1"/>
    <property type="molecule type" value="Genomic_DNA"/>
</dbReference>
<sequence length="430" mass="45570">MTAQQKAQAKKALGITVQIAALLVITLQYAKSFSTPAMSAIGAAYAPAGIDSLMLKNIEGLPSLMAIVGAFAVGIMERYMKKKTMLVIAMVCTLVGGVAAGFMPETTEGFYGILACRVILGFGRGMIFPMASSFIADLFDGKKRDQLMSFKTAVGGLSGSLFQLIGGFLAVLSWRYSFIGYLFIVPIILMIVFWLPEPDVKPAGTTSDGKKGNALKSITMAAWVVILLAGVWNFFQFSFFTNISLCIKEAGLGDTGFAGMISSTQTLACAAGAICYGAFIKGRLRGFDLPIALLLEAVGFFILTHVISVPGYYAGAIIYGFAFGMFNPALILQIVKVLPKEGATLGLSLLAAAQNLCQYFSAYVLAFLAGVMGVAATGQFAGWNVAWPLATGMAVVVAVIIVATKARHPEWIAGLREPAAAAELEDKRDE</sequence>
<dbReference type="PROSITE" id="PS50850">
    <property type="entry name" value="MFS"/>
    <property type="match status" value="1"/>
</dbReference>
<feature type="transmembrane region" description="Helical" evidence="7">
    <location>
        <begin position="84"/>
        <end position="103"/>
    </location>
</feature>
<keyword evidence="6 7" id="KW-0472">Membrane</keyword>
<dbReference type="Proteomes" id="UP001320544">
    <property type="component" value="Chromosome"/>
</dbReference>
<feature type="transmembrane region" description="Helical" evidence="7">
    <location>
        <begin position="152"/>
        <end position="172"/>
    </location>
</feature>
<evidence type="ECO:0000313" key="9">
    <source>
        <dbReference type="EMBL" id="BDE96893.1"/>
    </source>
</evidence>
<feature type="transmembrane region" description="Helical" evidence="7">
    <location>
        <begin position="109"/>
        <end position="131"/>
    </location>
</feature>
<dbReference type="InterPro" id="IPR036259">
    <property type="entry name" value="MFS_trans_sf"/>
</dbReference>
<evidence type="ECO:0000256" key="1">
    <source>
        <dbReference type="ARBA" id="ARBA00004651"/>
    </source>
</evidence>
<dbReference type="PANTHER" id="PTHR23517:SF3">
    <property type="entry name" value="INTEGRAL MEMBRANE TRANSPORT PROTEIN"/>
    <property type="match status" value="1"/>
</dbReference>
<keyword evidence="3" id="KW-1003">Cell membrane</keyword>
<feature type="transmembrane region" description="Helical" evidence="7">
    <location>
        <begin position="178"/>
        <end position="196"/>
    </location>
</feature>
<evidence type="ECO:0000259" key="8">
    <source>
        <dbReference type="PROSITE" id="PS50850"/>
    </source>
</evidence>
<dbReference type="InterPro" id="IPR050171">
    <property type="entry name" value="MFS_Transporters"/>
</dbReference>
<evidence type="ECO:0000256" key="5">
    <source>
        <dbReference type="ARBA" id="ARBA00022989"/>
    </source>
</evidence>
<name>A0ABM7WKK3_9ACTN</name>
<organism evidence="9 10">
    <name type="scientific">Raoultibacter timonensis</name>
    <dbReference type="NCBI Taxonomy" id="1907662"/>
    <lineage>
        <taxon>Bacteria</taxon>
        <taxon>Bacillati</taxon>
        <taxon>Actinomycetota</taxon>
        <taxon>Coriobacteriia</taxon>
        <taxon>Eggerthellales</taxon>
        <taxon>Eggerthellaceae</taxon>
        <taxon>Raoultibacter</taxon>
    </lineage>
</organism>
<dbReference type="PANTHER" id="PTHR23517">
    <property type="entry name" value="RESISTANCE PROTEIN MDTM, PUTATIVE-RELATED-RELATED"/>
    <property type="match status" value="1"/>
</dbReference>
<feature type="transmembrane region" description="Helical" evidence="7">
    <location>
        <begin position="359"/>
        <end position="380"/>
    </location>
</feature>
<feature type="domain" description="Major facilitator superfamily (MFS) profile" evidence="8">
    <location>
        <begin position="16"/>
        <end position="409"/>
    </location>
</feature>
<accession>A0ABM7WKK3</accession>
<dbReference type="RefSeq" id="WP_244386030.1">
    <property type="nucleotide sequence ID" value="NZ_AP025564.1"/>
</dbReference>
<feature type="transmembrane region" description="Helical" evidence="7">
    <location>
        <begin position="217"/>
        <end position="235"/>
    </location>
</feature>
<dbReference type="Pfam" id="PF07690">
    <property type="entry name" value="MFS_1"/>
    <property type="match status" value="1"/>
</dbReference>
<feature type="transmembrane region" description="Helical" evidence="7">
    <location>
        <begin position="386"/>
        <end position="406"/>
    </location>
</feature>
<evidence type="ECO:0000313" key="10">
    <source>
        <dbReference type="Proteomes" id="UP001320544"/>
    </source>
</evidence>
<protein>
    <recommendedName>
        <fullName evidence="8">Major facilitator superfamily (MFS) profile domain-containing protein</fullName>
    </recommendedName>
</protein>
<keyword evidence="4 7" id="KW-0812">Transmembrane</keyword>
<keyword evidence="10" id="KW-1185">Reference proteome</keyword>
<dbReference type="SUPFAM" id="SSF103473">
    <property type="entry name" value="MFS general substrate transporter"/>
    <property type="match status" value="1"/>
</dbReference>
<evidence type="ECO:0000256" key="2">
    <source>
        <dbReference type="ARBA" id="ARBA00022448"/>
    </source>
</evidence>
<feature type="transmembrane region" description="Helical" evidence="7">
    <location>
        <begin position="316"/>
        <end position="338"/>
    </location>
</feature>
<proteinExistence type="predicted"/>
<dbReference type="InterPro" id="IPR020846">
    <property type="entry name" value="MFS_dom"/>
</dbReference>
<feature type="transmembrane region" description="Helical" evidence="7">
    <location>
        <begin position="255"/>
        <end position="279"/>
    </location>
</feature>
<feature type="transmembrane region" description="Helical" evidence="7">
    <location>
        <begin position="12"/>
        <end position="30"/>
    </location>
</feature>
<evidence type="ECO:0000256" key="3">
    <source>
        <dbReference type="ARBA" id="ARBA00022475"/>
    </source>
</evidence>
<feature type="transmembrane region" description="Helical" evidence="7">
    <location>
        <begin position="291"/>
        <end position="310"/>
    </location>
</feature>
<evidence type="ECO:0000256" key="4">
    <source>
        <dbReference type="ARBA" id="ARBA00022692"/>
    </source>
</evidence>
<keyword evidence="2" id="KW-0813">Transport</keyword>
<feature type="transmembrane region" description="Helical" evidence="7">
    <location>
        <begin position="60"/>
        <end position="77"/>
    </location>
</feature>